<keyword evidence="7" id="KW-0675">Receptor</keyword>
<dbReference type="PROSITE" id="PS00022">
    <property type="entry name" value="EGF_1"/>
    <property type="match status" value="5"/>
</dbReference>
<gene>
    <name evidence="12" type="primary">STAB2</name>
</gene>
<feature type="domain" description="EGF-like" evidence="10">
    <location>
        <begin position="65"/>
        <end position="102"/>
    </location>
</feature>
<dbReference type="PROSITE" id="PS01186">
    <property type="entry name" value="EGF_2"/>
    <property type="match status" value="8"/>
</dbReference>
<dbReference type="Proteomes" id="UP001501920">
    <property type="component" value="Chromosome 1"/>
</dbReference>
<dbReference type="InterPro" id="IPR002049">
    <property type="entry name" value="LE_dom"/>
</dbReference>
<evidence type="ECO:0000313" key="12">
    <source>
        <dbReference type="Ensembl" id="ENSPNAP00000063540.1"/>
    </source>
</evidence>
<feature type="domain" description="EGF-like" evidence="10">
    <location>
        <begin position="639"/>
        <end position="681"/>
    </location>
</feature>
<keyword evidence="5" id="KW-0472">Membrane</keyword>
<dbReference type="GO" id="GO:0016020">
    <property type="term" value="C:membrane"/>
    <property type="evidence" value="ECO:0007669"/>
    <property type="project" value="UniProtKB-SubCell"/>
</dbReference>
<feature type="domain" description="EGF-like" evidence="10">
    <location>
        <begin position="104"/>
        <end position="144"/>
    </location>
</feature>
<dbReference type="Gene3D" id="2.170.300.10">
    <property type="entry name" value="Tie2 ligand-binding domain superfamily"/>
    <property type="match status" value="3"/>
</dbReference>
<dbReference type="GeneTree" id="ENSGT00940000156566"/>
<name>A0AAR2KGY0_PYGNA</name>
<dbReference type="FunFam" id="2.10.25.10:FF:000040">
    <property type="entry name" value="Stabilin 2"/>
    <property type="match status" value="4"/>
</dbReference>
<evidence type="ECO:0000256" key="6">
    <source>
        <dbReference type="ARBA" id="ARBA00023157"/>
    </source>
</evidence>
<comment type="caution">
    <text evidence="9">Lacks conserved residue(s) required for the propagation of feature annotation.</text>
</comment>
<feature type="disulfide bond" evidence="9">
    <location>
        <begin position="92"/>
        <end position="101"/>
    </location>
</feature>
<evidence type="ECO:0008006" key="14">
    <source>
        <dbReference type="Google" id="ProtNLM"/>
    </source>
</evidence>
<keyword evidence="13" id="KW-1185">Reference proteome</keyword>
<protein>
    <recommendedName>
        <fullName evidence="14">Stabilin 2</fullName>
    </recommendedName>
</protein>
<dbReference type="PROSITE" id="PS50213">
    <property type="entry name" value="FAS1"/>
    <property type="match status" value="1"/>
</dbReference>
<feature type="domain" description="EGF-like" evidence="10">
    <location>
        <begin position="145"/>
        <end position="184"/>
    </location>
</feature>
<feature type="domain" description="FAS1" evidence="11">
    <location>
        <begin position="707"/>
        <end position="933"/>
    </location>
</feature>
<feature type="disulfide bond" evidence="9">
    <location>
        <begin position="48"/>
        <end position="57"/>
    </location>
</feature>
<evidence type="ECO:0000256" key="4">
    <source>
        <dbReference type="ARBA" id="ARBA00022989"/>
    </source>
</evidence>
<dbReference type="SMART" id="SM00180">
    <property type="entry name" value="EGF_Lam"/>
    <property type="match status" value="4"/>
</dbReference>
<evidence type="ECO:0000256" key="3">
    <source>
        <dbReference type="ARBA" id="ARBA00022692"/>
    </source>
</evidence>
<dbReference type="Gene3D" id="2.10.25.10">
    <property type="entry name" value="Laminin"/>
    <property type="match status" value="9"/>
</dbReference>
<dbReference type="Pfam" id="PF24887">
    <property type="entry name" value="EGF_STAB1-2"/>
    <property type="match status" value="1"/>
</dbReference>
<dbReference type="Pfam" id="PF12947">
    <property type="entry name" value="EGF_3"/>
    <property type="match status" value="5"/>
</dbReference>
<feature type="disulfide bond" evidence="9">
    <location>
        <begin position="1020"/>
        <end position="1029"/>
    </location>
</feature>
<feature type="disulfide bond" evidence="9">
    <location>
        <begin position="73"/>
        <end position="90"/>
    </location>
</feature>
<evidence type="ECO:0000256" key="9">
    <source>
        <dbReference type="PROSITE-ProRule" id="PRU00076"/>
    </source>
</evidence>
<dbReference type="AlphaFoldDB" id="A0AAR2KGY0"/>
<reference evidence="12" key="3">
    <citation type="submission" date="2025-09" db="UniProtKB">
        <authorList>
            <consortium name="Ensembl"/>
        </authorList>
    </citation>
    <scope>IDENTIFICATION</scope>
</reference>
<keyword evidence="2 9" id="KW-0245">EGF-like domain</keyword>
<evidence type="ECO:0000256" key="8">
    <source>
        <dbReference type="ARBA" id="ARBA00023180"/>
    </source>
</evidence>
<sequence length="1234" mass="132787">QLSKEVEQRCCPGYWGIDCIECPGSAATPCNRKGVCSDGMGGNGTCTCKAGFVGTACEECDENLYGPMCSTVCTCKHGLCNSGLKGNGQCTCFSGYTGPDCDQELPGCAALRCGPDALCFEDVSSGKLACKCKSGYAGDGVQCTSINPCVRSVCHQHAVCVHTGPNQHTCTCTEGYQGDGLVCLPIDPCQTNFGSCQSHSTRCVYDGPGKAHCECLPGFEKLVMGVGCSLRDACKPDSCHKNAYCTNVAPGTVECTCRQGFLGNGKICFGNIMQRLQDLNSEPGSGWTGQLSNGIRLFGDVLLLKFIKYTYPPQVKTLVADEAKARYLVKMHMVAGEVTSDFLKKGILYYTLTGKLAESITEVGKTVYVCCIFYTFSGQILINGIAVVEADVEAKNGRLYSLDGVLIPQSIEPILPHRCDTTDKYIYKAPCVSCRFVSLSTCPTGASLVRRYTRHITPKCCEGFFGQDCSPCPGGFSTPCSSHGKCFDGINGNGTCQCEPNFKGSRCQYCADPNKYGPSCDQTCGCVQGVCDNRPEAHGTCKPGSCEPGFAGQLCDKHAQPCGPNQPCHAHANCVYSEGACVCKHGFQGDGFLCAEVDACASPPNGGCSKNANCIKTGPGTHRCECVKGWREDGDECQPVNNCLEPSRGGCHPNASCIHVGPGQNYCVCKQNYRGNGRECEAVNECVEQIGGCHPRALCLSVSQRRFQCVCQPGYLGDGSVCYGTLAQQADLTQLLSETHNLTLFVPSAQAISNLSKEDQDFWLSSSNLPSLLVCVFFLNSFSFLRILRMEGQADKNIFCSHFCSGLPRLPIITGTISIHIYSSTNYTHICMYKSKCSHTCTHTDTGVYVFMCVPVSSSKQDVNVTKYHIVLGETLKQGDLQDGLYKDTMLGFSYQLGIFRNDSNQWCVNKAQLSATDIESTKGVVHGLSAVLKIPNNRCDTFNEIIGNIITKRKCTYSRRKHGMFIGCQASCRKLTIKRKCCEGFYGTNCENCPGPEGQPCFSNGVCMDGINGTGVCQCNPGFNGTACETCQIGKYGIHCDQDCKCVNGWCNDGLEGDGTCQCEVGWRGVSCSVAITTDSCGGKCHTSANCLYVFSSCLLKVENQSYYCSCAAGYQGNGTYCTGKSCHICSEASLHSYSSEHCVTDLMCVSLAVNACEKDNGGCSYNAVCKRTLPGRRQCVCNPGFAGDGKVCVCKCYFIFSNDVYPVSVYVAVQIQTVYTQALTRLVKKVNK</sequence>
<evidence type="ECO:0000256" key="5">
    <source>
        <dbReference type="ARBA" id="ARBA00023136"/>
    </source>
</evidence>
<dbReference type="SUPFAM" id="SSF82153">
    <property type="entry name" value="FAS1 domain"/>
    <property type="match status" value="2"/>
</dbReference>
<organism evidence="12 13">
    <name type="scientific">Pygocentrus nattereri</name>
    <name type="common">Red-bellied piranha</name>
    <dbReference type="NCBI Taxonomy" id="42514"/>
    <lineage>
        <taxon>Eukaryota</taxon>
        <taxon>Metazoa</taxon>
        <taxon>Chordata</taxon>
        <taxon>Craniata</taxon>
        <taxon>Vertebrata</taxon>
        <taxon>Euteleostomi</taxon>
        <taxon>Actinopterygii</taxon>
        <taxon>Neopterygii</taxon>
        <taxon>Teleostei</taxon>
        <taxon>Ostariophysi</taxon>
        <taxon>Characiformes</taxon>
        <taxon>Characoidei</taxon>
        <taxon>Pygocentrus</taxon>
    </lineage>
</organism>
<evidence type="ECO:0000256" key="2">
    <source>
        <dbReference type="ARBA" id="ARBA00022536"/>
    </source>
</evidence>
<dbReference type="InterPro" id="IPR000782">
    <property type="entry name" value="FAS1_domain"/>
</dbReference>
<feature type="domain" description="EGF-like" evidence="10">
    <location>
        <begin position="682"/>
        <end position="721"/>
    </location>
</feature>
<feature type="domain" description="EGF-like" evidence="10">
    <location>
        <begin position="596"/>
        <end position="638"/>
    </location>
</feature>
<dbReference type="Pfam" id="PF02469">
    <property type="entry name" value="Fasciclin"/>
    <property type="match status" value="3"/>
</dbReference>
<feature type="domain" description="EGF-like" evidence="10">
    <location>
        <begin position="230"/>
        <end position="269"/>
    </location>
</feature>
<dbReference type="InterPro" id="IPR001881">
    <property type="entry name" value="EGF-like_Ca-bd_dom"/>
</dbReference>
<dbReference type="GO" id="GO:0005509">
    <property type="term" value="F:calcium ion binding"/>
    <property type="evidence" value="ECO:0007669"/>
    <property type="project" value="InterPro"/>
</dbReference>
<feature type="disulfide bond" evidence="9">
    <location>
        <begin position="113"/>
        <end position="130"/>
    </location>
</feature>
<reference evidence="12" key="2">
    <citation type="submission" date="2025-08" db="UniProtKB">
        <authorList>
            <consortium name="Ensembl"/>
        </authorList>
    </citation>
    <scope>IDENTIFICATION</scope>
</reference>
<dbReference type="SMART" id="SM00179">
    <property type="entry name" value="EGF_CA"/>
    <property type="match status" value="6"/>
</dbReference>
<dbReference type="SUPFAM" id="SSF57196">
    <property type="entry name" value="EGF/Laminin"/>
    <property type="match status" value="1"/>
</dbReference>
<dbReference type="PANTHER" id="PTHR24038">
    <property type="entry name" value="STABILIN"/>
    <property type="match status" value="1"/>
</dbReference>
<dbReference type="InterPro" id="IPR024731">
    <property type="entry name" value="NELL2-like_EGF"/>
</dbReference>
<dbReference type="PANTHER" id="PTHR24038:SF0">
    <property type="entry name" value="STABILIN-2"/>
    <property type="match status" value="1"/>
</dbReference>
<dbReference type="SMART" id="SM00181">
    <property type="entry name" value="EGF"/>
    <property type="match status" value="16"/>
</dbReference>
<keyword evidence="6 9" id="KW-1015">Disulfide bond</keyword>
<dbReference type="InterPro" id="IPR056806">
    <property type="entry name" value="EGF_STAB1-2"/>
</dbReference>
<feature type="domain" description="EGF-like" evidence="10">
    <location>
        <begin position="990"/>
        <end position="1030"/>
    </location>
</feature>
<keyword evidence="3" id="KW-0812">Transmembrane</keyword>
<feature type="domain" description="EGF-like" evidence="10">
    <location>
        <begin position="468"/>
        <end position="508"/>
    </location>
</feature>
<evidence type="ECO:0000256" key="7">
    <source>
        <dbReference type="ARBA" id="ARBA00023170"/>
    </source>
</evidence>
<proteinExistence type="predicted"/>
<feature type="domain" description="EGF-like" evidence="10">
    <location>
        <begin position="1154"/>
        <end position="1195"/>
    </location>
</feature>
<evidence type="ECO:0000256" key="1">
    <source>
        <dbReference type="ARBA" id="ARBA00004479"/>
    </source>
</evidence>
<dbReference type="InterPro" id="IPR000742">
    <property type="entry name" value="EGF"/>
</dbReference>
<keyword evidence="8" id="KW-0325">Glycoprotein</keyword>
<comment type="subcellular location">
    <subcellularLocation>
        <location evidence="1">Membrane</location>
        <topology evidence="1">Single-pass type I membrane protein</topology>
    </subcellularLocation>
</comment>
<feature type="domain" description="EGF-like" evidence="10">
    <location>
        <begin position="558"/>
        <end position="593"/>
    </location>
</feature>
<accession>A0AAR2KGY0</accession>
<dbReference type="Ensembl" id="ENSPNAT00000058157.1">
    <property type="protein sequence ID" value="ENSPNAP00000063540.1"/>
    <property type="gene ID" value="ENSPNAG00000029851.2"/>
</dbReference>
<evidence type="ECO:0000259" key="11">
    <source>
        <dbReference type="PROSITE" id="PS50213"/>
    </source>
</evidence>
<evidence type="ECO:0000259" key="10">
    <source>
        <dbReference type="PROSITE" id="PS50026"/>
    </source>
</evidence>
<dbReference type="InterPro" id="IPR036378">
    <property type="entry name" value="FAS1_dom_sf"/>
</dbReference>
<keyword evidence="4" id="KW-1133">Transmembrane helix</keyword>
<feature type="disulfide bond" evidence="9">
    <location>
        <begin position="498"/>
        <end position="507"/>
    </location>
</feature>
<dbReference type="PROSITE" id="PS50026">
    <property type="entry name" value="EGF_3"/>
    <property type="match status" value="12"/>
</dbReference>
<feature type="domain" description="EGF-like" evidence="10">
    <location>
        <begin position="18"/>
        <end position="58"/>
    </location>
</feature>
<dbReference type="Gene3D" id="2.30.180.10">
    <property type="entry name" value="FAS1 domain"/>
    <property type="match status" value="2"/>
</dbReference>
<reference evidence="12 13" key="1">
    <citation type="submission" date="2020-10" db="EMBL/GenBank/DDBJ databases">
        <title>Pygocentrus nattereri (red-bellied piranha) genome, fPygNat1, primary haplotype.</title>
        <authorList>
            <person name="Myers G."/>
            <person name="Meyer A."/>
            <person name="Karagic N."/>
            <person name="Pippel M."/>
            <person name="Winkler S."/>
            <person name="Tracey A."/>
            <person name="Wood J."/>
            <person name="Formenti G."/>
            <person name="Howe K."/>
            <person name="Fedrigo O."/>
            <person name="Jarvis E.D."/>
        </authorList>
    </citation>
    <scope>NUCLEOTIDE SEQUENCE [LARGE SCALE GENOMIC DNA]</scope>
</reference>
<evidence type="ECO:0000313" key="13">
    <source>
        <dbReference type="Proteomes" id="UP001501920"/>
    </source>
</evidence>
<dbReference type="SMART" id="SM00554">
    <property type="entry name" value="FAS1"/>
    <property type="match status" value="2"/>
</dbReference>